<keyword evidence="2" id="KW-0547">Nucleotide-binding</keyword>
<dbReference type="GO" id="GO:0004386">
    <property type="term" value="F:helicase activity"/>
    <property type="evidence" value="ECO:0007669"/>
    <property type="project" value="UniProtKB-KW"/>
</dbReference>
<name>A0AAN7L7X8_TRANT</name>
<keyword evidence="5" id="KW-1185">Reference proteome</keyword>
<dbReference type="AlphaFoldDB" id="A0AAN7L7X8"/>
<dbReference type="InterPro" id="IPR025313">
    <property type="entry name" value="SPB4-like_CTE"/>
</dbReference>
<evidence type="ECO:0000313" key="5">
    <source>
        <dbReference type="Proteomes" id="UP001346149"/>
    </source>
</evidence>
<evidence type="ECO:0000259" key="3">
    <source>
        <dbReference type="Pfam" id="PF13959"/>
    </source>
</evidence>
<accession>A0AAN7L7X8</accession>
<keyword evidence="2" id="KW-0067">ATP-binding</keyword>
<evidence type="ECO:0000313" key="4">
    <source>
        <dbReference type="EMBL" id="KAK4776331.1"/>
    </source>
</evidence>
<keyword evidence="2" id="KW-0347">Helicase</keyword>
<reference evidence="4 5" key="1">
    <citation type="journal article" date="2023" name="Hortic Res">
        <title>Pangenome of water caltrop reveals structural variations and asymmetric subgenome divergence after allopolyploidization.</title>
        <authorList>
            <person name="Zhang X."/>
            <person name="Chen Y."/>
            <person name="Wang L."/>
            <person name="Yuan Y."/>
            <person name="Fang M."/>
            <person name="Shi L."/>
            <person name="Lu R."/>
            <person name="Comes H.P."/>
            <person name="Ma Y."/>
            <person name="Chen Y."/>
            <person name="Huang G."/>
            <person name="Zhou Y."/>
            <person name="Zheng Z."/>
            <person name="Qiu Y."/>
        </authorList>
    </citation>
    <scope>NUCLEOTIDE SEQUENCE [LARGE SCALE GENOMIC DNA]</scope>
    <source>
        <strain evidence="4">F231</strain>
    </source>
</reference>
<keyword evidence="1" id="KW-0378">Hydrolase</keyword>
<gene>
    <name evidence="4" type="ORF">SAY86_005019</name>
</gene>
<dbReference type="Pfam" id="PF13959">
    <property type="entry name" value="CTE_SPB4"/>
    <property type="match status" value="1"/>
</dbReference>
<evidence type="ECO:0000256" key="1">
    <source>
        <dbReference type="ARBA" id="ARBA00022801"/>
    </source>
</evidence>
<protein>
    <recommendedName>
        <fullName evidence="3">ATP-dependent rRNA helicase SPB4-like C-terminal extension domain-containing protein</fullName>
    </recommendedName>
</protein>
<dbReference type="GO" id="GO:0016787">
    <property type="term" value="F:hydrolase activity"/>
    <property type="evidence" value="ECO:0007669"/>
    <property type="project" value="UniProtKB-KW"/>
</dbReference>
<comment type="caution">
    <text evidence="4">The sequence shown here is derived from an EMBL/GenBank/DDBJ whole genome shotgun (WGS) entry which is preliminary data.</text>
</comment>
<proteinExistence type="predicted"/>
<evidence type="ECO:0000256" key="2">
    <source>
        <dbReference type="ARBA" id="ARBA00022806"/>
    </source>
</evidence>
<dbReference type="EMBL" id="JAXQNO010000018">
    <property type="protein sequence ID" value="KAK4776331.1"/>
    <property type="molecule type" value="Genomic_DNA"/>
</dbReference>
<sequence>MMLLMLFLRHSLLPERTEMLWREESGHVSFTRAYKEHHCSFIFRWKELEIGRLAIGHGLLQHTGKFSREAKTKNDMQQKALMTGVLFRPLKMNWPGSISAYSR</sequence>
<organism evidence="4 5">
    <name type="scientific">Trapa natans</name>
    <name type="common">Water chestnut</name>
    <dbReference type="NCBI Taxonomy" id="22666"/>
    <lineage>
        <taxon>Eukaryota</taxon>
        <taxon>Viridiplantae</taxon>
        <taxon>Streptophyta</taxon>
        <taxon>Embryophyta</taxon>
        <taxon>Tracheophyta</taxon>
        <taxon>Spermatophyta</taxon>
        <taxon>Magnoliopsida</taxon>
        <taxon>eudicotyledons</taxon>
        <taxon>Gunneridae</taxon>
        <taxon>Pentapetalae</taxon>
        <taxon>rosids</taxon>
        <taxon>malvids</taxon>
        <taxon>Myrtales</taxon>
        <taxon>Lythraceae</taxon>
        <taxon>Trapa</taxon>
    </lineage>
</organism>
<feature type="domain" description="ATP-dependent rRNA helicase SPB4-like C-terminal extension" evidence="3">
    <location>
        <begin position="28"/>
        <end position="61"/>
    </location>
</feature>
<dbReference type="Proteomes" id="UP001346149">
    <property type="component" value="Unassembled WGS sequence"/>
</dbReference>